<dbReference type="PROSITE" id="PS50259">
    <property type="entry name" value="G_PROTEIN_RECEP_F3_4"/>
    <property type="match status" value="1"/>
</dbReference>
<dbReference type="RefSeq" id="XP_006824736.1">
    <property type="nucleotide sequence ID" value="XM_006824673.1"/>
</dbReference>
<evidence type="ECO:0000256" key="2">
    <source>
        <dbReference type="ARBA" id="ARBA00022692"/>
    </source>
</evidence>
<feature type="transmembrane region" description="Helical" evidence="10">
    <location>
        <begin position="630"/>
        <end position="651"/>
    </location>
</feature>
<feature type="transmembrane region" description="Helical" evidence="10">
    <location>
        <begin position="694"/>
        <end position="716"/>
    </location>
</feature>
<keyword evidence="2 10" id="KW-0812">Transmembrane</keyword>
<keyword evidence="3 10" id="KW-1133">Transmembrane helix</keyword>
<gene>
    <name evidence="14" type="primary">LOC100375893</name>
</gene>
<feature type="transmembrane region" description="Helical" evidence="10">
    <location>
        <begin position="499"/>
        <end position="518"/>
    </location>
</feature>
<evidence type="ECO:0000256" key="5">
    <source>
        <dbReference type="ARBA" id="ARBA00023136"/>
    </source>
</evidence>
<feature type="transmembrane region" description="Helical" evidence="10">
    <location>
        <begin position="456"/>
        <end position="479"/>
    </location>
</feature>
<keyword evidence="7" id="KW-0325">Glycoprotein</keyword>
<feature type="region of interest" description="Disordered" evidence="9">
    <location>
        <begin position="836"/>
        <end position="860"/>
    </location>
</feature>
<dbReference type="PANTHER" id="PTHR10519">
    <property type="entry name" value="GABA-B RECEPTOR"/>
    <property type="match status" value="1"/>
</dbReference>
<evidence type="ECO:0000256" key="9">
    <source>
        <dbReference type="SAM" id="MobiDB-lite"/>
    </source>
</evidence>
<feature type="compositionally biased region" description="Polar residues" evidence="9">
    <location>
        <begin position="836"/>
        <end position="852"/>
    </location>
</feature>
<dbReference type="PANTHER" id="PTHR10519:SF74">
    <property type="entry name" value="GAMMA-AMINOBUTYRIC ACID TYPE B RECEPTOR SUBUNIT 2"/>
    <property type="match status" value="1"/>
</dbReference>
<evidence type="ECO:0000256" key="6">
    <source>
        <dbReference type="ARBA" id="ARBA00023170"/>
    </source>
</evidence>
<dbReference type="InterPro" id="IPR002455">
    <property type="entry name" value="GPCR3_GABA-B"/>
</dbReference>
<evidence type="ECO:0000256" key="4">
    <source>
        <dbReference type="ARBA" id="ARBA00023040"/>
    </source>
</evidence>
<dbReference type="GeneID" id="100375893"/>
<feature type="transmembrane region" description="Helical" evidence="10">
    <location>
        <begin position="671"/>
        <end position="688"/>
    </location>
</feature>
<dbReference type="Pfam" id="PF01094">
    <property type="entry name" value="ANF_receptor"/>
    <property type="match status" value="1"/>
</dbReference>
<feature type="signal peptide" evidence="11">
    <location>
        <begin position="1"/>
        <end position="22"/>
    </location>
</feature>
<keyword evidence="13" id="KW-1185">Reference proteome</keyword>
<dbReference type="PRINTS" id="PR01176">
    <property type="entry name" value="GABABRECEPTR"/>
</dbReference>
<evidence type="ECO:0000256" key="11">
    <source>
        <dbReference type="SAM" id="SignalP"/>
    </source>
</evidence>
<keyword evidence="11" id="KW-0732">Signal</keyword>
<dbReference type="Proteomes" id="UP000694865">
    <property type="component" value="Unplaced"/>
</dbReference>
<dbReference type="Gene3D" id="3.40.50.2300">
    <property type="match status" value="2"/>
</dbReference>
<evidence type="ECO:0000256" key="10">
    <source>
        <dbReference type="SAM" id="Phobius"/>
    </source>
</evidence>
<keyword evidence="8" id="KW-0807">Transducer</keyword>
<sequence length="860" mass="97126">MHCVKVWLSFAVPLFVVDVCFGDTERRLPIVDNNTFDLNFAALFPFTSEHPESRTAWAVKPAVDLALQHVNNNTNILQGYHLRITPYDTKCDMAEGTKAFFEAMATGPPKLMVFGGICSNVTAPIAEAAIWWNLIQLSYANTEPFLSEREKYPTFFRTVPSEADFNPAKLKLLEYFNWTHVATIHQDTPRFSIAHNKMSSILEKSGIKLIKVANFANNPYSAVKSIKESGARIILGYFDEVMAKQVFCSARKNQLVGNKYVWILPGWFTDNWWNSTSEFAGCKDDELYDAIQGYIATDVLPLATTGAEMIAGLTASAYEDQYNTNNGDNYTVFHGYAYDGVWAIALALDAVIRQLGSNVTSLVNYTYANEDVFQMIMEAMNETDFVGVTGRVRFRNGDRLGTILYKQFVDGRYANIGEYHAHSDDYFINNDLIHWADGSPPLDQPIVIRIQRGVSFVLYVIMCCLTYIGILLALLFLFFNMRFRKHRFIKMSSPYLNNLIIFGGILCYCFILFLGLDGNHLTGVHVLCSIRAWMLAIGFTGAFGAMFSKTWRVHSIFTNIKMKKRVIRDNKLFAIVGVLLLIDVLLLVTWEVKDPMKRMEIEGQEEPDPEGRDVFFVPVMQHCESVHMSIWLAVIYVYKGVLMVFGCFLAWETRHVSIPALNDSKYIGMCVYNVVVMCVIGVALSFLITNNPNATFGIISLFILFCTTVTLCLVFLPKLVELKRDPRGEGRKIRCLSGRGSFKMASSFDGANVPLKTRCLRTEHTKLRKLLSEKDKEINGLLVKLGMEPAYRYEPSQTNAMAMETSVTSIYGEEKDLPSNICGSVSFNCDSRNTSSVYSRPTSNSRNASSNKDYYELTSR</sequence>
<keyword evidence="4" id="KW-0297">G-protein coupled receptor</keyword>
<organism evidence="13 14">
    <name type="scientific">Saccoglossus kowalevskii</name>
    <name type="common">Acorn worm</name>
    <dbReference type="NCBI Taxonomy" id="10224"/>
    <lineage>
        <taxon>Eukaryota</taxon>
        <taxon>Metazoa</taxon>
        <taxon>Hemichordata</taxon>
        <taxon>Enteropneusta</taxon>
        <taxon>Harrimaniidae</taxon>
        <taxon>Saccoglossus</taxon>
    </lineage>
</organism>
<evidence type="ECO:0000313" key="13">
    <source>
        <dbReference type="Proteomes" id="UP000694865"/>
    </source>
</evidence>
<feature type="chain" id="PRO_5046607386" evidence="11">
    <location>
        <begin position="23"/>
        <end position="860"/>
    </location>
</feature>
<keyword evidence="5 10" id="KW-0472">Membrane</keyword>
<dbReference type="InterPro" id="IPR001828">
    <property type="entry name" value="ANF_lig-bd_rcpt"/>
</dbReference>
<feature type="domain" description="G-protein coupled receptors family 3 profile" evidence="12">
    <location>
        <begin position="458"/>
        <end position="726"/>
    </location>
</feature>
<dbReference type="InterPro" id="IPR028082">
    <property type="entry name" value="Peripla_BP_I"/>
</dbReference>
<protein>
    <submittedName>
        <fullName evidence="14">Gamma-aminobutyric acid type B receptor subunit 2-like</fullName>
    </submittedName>
</protein>
<comment type="subcellular location">
    <subcellularLocation>
        <location evidence="1">Membrane</location>
        <topology evidence="1">Multi-pass membrane protein</topology>
    </subcellularLocation>
</comment>
<dbReference type="SUPFAM" id="SSF53822">
    <property type="entry name" value="Periplasmic binding protein-like I"/>
    <property type="match status" value="1"/>
</dbReference>
<feature type="transmembrane region" description="Helical" evidence="10">
    <location>
        <begin position="572"/>
        <end position="590"/>
    </location>
</feature>
<name>A0ABM0MXJ5_SACKO</name>
<evidence type="ECO:0000259" key="12">
    <source>
        <dbReference type="PROSITE" id="PS50259"/>
    </source>
</evidence>
<accession>A0ABM0MXJ5</accession>
<proteinExistence type="predicted"/>
<evidence type="ECO:0000313" key="14">
    <source>
        <dbReference type="RefSeq" id="XP_006824736.1"/>
    </source>
</evidence>
<reference evidence="14" key="1">
    <citation type="submission" date="2025-08" db="UniProtKB">
        <authorList>
            <consortium name="RefSeq"/>
        </authorList>
    </citation>
    <scope>IDENTIFICATION</scope>
    <source>
        <tissue evidence="14">Testes</tissue>
    </source>
</reference>
<evidence type="ECO:0000256" key="1">
    <source>
        <dbReference type="ARBA" id="ARBA00004141"/>
    </source>
</evidence>
<keyword evidence="6" id="KW-0675">Receptor</keyword>
<evidence type="ECO:0000256" key="8">
    <source>
        <dbReference type="ARBA" id="ARBA00023224"/>
    </source>
</evidence>
<feature type="transmembrane region" description="Helical" evidence="10">
    <location>
        <begin position="530"/>
        <end position="551"/>
    </location>
</feature>
<dbReference type="InterPro" id="IPR017978">
    <property type="entry name" value="GPCR_3_C"/>
</dbReference>
<dbReference type="CDD" id="cd06366">
    <property type="entry name" value="PBP1_GABAb_receptor"/>
    <property type="match status" value="1"/>
</dbReference>
<dbReference type="PRINTS" id="PR01177">
    <property type="entry name" value="GABAB1RECPTR"/>
</dbReference>
<evidence type="ECO:0000256" key="7">
    <source>
        <dbReference type="ARBA" id="ARBA00023180"/>
    </source>
</evidence>
<evidence type="ECO:0000256" key="3">
    <source>
        <dbReference type="ARBA" id="ARBA00022989"/>
    </source>
</evidence>
<dbReference type="Pfam" id="PF00003">
    <property type="entry name" value="7tm_3"/>
    <property type="match status" value="1"/>
</dbReference>